<dbReference type="Pfam" id="PF11195">
    <property type="entry name" value="Tad2-like"/>
    <property type="match status" value="1"/>
</dbReference>
<comment type="caution">
    <text evidence="2">The sequence shown here is derived from an EMBL/GenBank/DDBJ whole genome shotgun (WGS) entry which is preliminary data.</text>
</comment>
<dbReference type="InterPro" id="IPR021361">
    <property type="entry name" value="Tad2-like_dom"/>
</dbReference>
<dbReference type="EMBL" id="FCOW01000004">
    <property type="protein sequence ID" value="CVK18378.1"/>
    <property type="molecule type" value="Genomic_DNA"/>
</dbReference>
<keyword evidence="3" id="KW-1185">Reference proteome</keyword>
<evidence type="ECO:0000313" key="2">
    <source>
        <dbReference type="EMBL" id="CVK18378.1"/>
    </source>
</evidence>
<evidence type="ECO:0000259" key="1">
    <source>
        <dbReference type="Pfam" id="PF11195"/>
    </source>
</evidence>
<name>A0ABM9VZN9_9FIRM</name>
<feature type="domain" description="Thoeris anti-defense 2-like" evidence="1">
    <location>
        <begin position="18"/>
        <end position="48"/>
    </location>
</feature>
<proteinExistence type="predicted"/>
<reference evidence="2 3" key="1">
    <citation type="submission" date="2016-01" db="EMBL/GenBank/DDBJ databases">
        <authorList>
            <person name="Brown R."/>
        </authorList>
    </citation>
    <scope>NUCLEOTIDE SEQUENCE [LARGE SCALE GENOMIC DNA]</scope>
    <source>
        <strain evidence="2">Sporomusa sphaeroides DSM 2875</strain>
    </source>
</reference>
<dbReference type="Proteomes" id="UP000245702">
    <property type="component" value="Unassembled WGS sequence"/>
</dbReference>
<gene>
    <name evidence="2" type="ORF">SSPH_01015</name>
</gene>
<sequence length="51" mass="6014">MNERDNAQAINETKNIDMDFSSALQALKNSKRLTRRGWKHEGVFIEMHKRP</sequence>
<protein>
    <recommendedName>
        <fullName evidence="1">Thoeris anti-defense 2-like domain-containing protein</fullName>
    </recommendedName>
</protein>
<evidence type="ECO:0000313" key="3">
    <source>
        <dbReference type="Proteomes" id="UP000245702"/>
    </source>
</evidence>
<organism evidence="2 3">
    <name type="scientific">Sporomusa sphaeroides DSM 2875</name>
    <dbReference type="NCBI Taxonomy" id="1337886"/>
    <lineage>
        <taxon>Bacteria</taxon>
        <taxon>Bacillati</taxon>
        <taxon>Bacillota</taxon>
        <taxon>Negativicutes</taxon>
        <taxon>Selenomonadales</taxon>
        <taxon>Sporomusaceae</taxon>
        <taxon>Sporomusa</taxon>
    </lineage>
</organism>
<accession>A0ABM9VZN9</accession>